<evidence type="ECO:0000313" key="2">
    <source>
        <dbReference type="Proteomes" id="UP000279236"/>
    </source>
</evidence>
<evidence type="ECO:0000313" key="1">
    <source>
        <dbReference type="EMBL" id="RSH82632.1"/>
    </source>
</evidence>
<name>A0A427XUX4_9TREE</name>
<dbReference type="AlphaFoldDB" id="A0A427XUX4"/>
<dbReference type="Proteomes" id="UP000279236">
    <property type="component" value="Unassembled WGS sequence"/>
</dbReference>
<sequence length="223" mass="25111">MQVTDAPSYTTLGEVFKGAKSVALEGQLEYITKEGAISLKQEKAMYKQEASQIITNEATIDGAVKEIDDPSPEARWCFPPMADLNIWAENLADRKSDIQTLKASIVEERMVLKSLQADIVAKEKEVAEFEKHIDSPATFPDDTPGPILVVIKVMTEAMNPAIRRKFEERKTEVAIMKEFARLLTNRHNFVIDLANNREKIIDRSIAKVETLKAHCRTLGRHDT</sequence>
<accession>A0A427XUX4</accession>
<dbReference type="EMBL" id="RSCE01000005">
    <property type="protein sequence ID" value="RSH82632.1"/>
    <property type="molecule type" value="Genomic_DNA"/>
</dbReference>
<reference evidence="1 2" key="1">
    <citation type="submission" date="2018-11" db="EMBL/GenBank/DDBJ databases">
        <title>Genome sequence of Apiotrichum porosum DSM 27194.</title>
        <authorList>
            <person name="Aliyu H."/>
            <person name="Gorte O."/>
            <person name="Ochsenreither K."/>
        </authorList>
    </citation>
    <scope>NUCLEOTIDE SEQUENCE [LARGE SCALE GENOMIC DNA]</scope>
    <source>
        <strain evidence="1 2">DSM 27194</strain>
    </source>
</reference>
<keyword evidence="2" id="KW-1185">Reference proteome</keyword>
<dbReference type="RefSeq" id="XP_028476864.1">
    <property type="nucleotide sequence ID" value="XM_028622971.1"/>
</dbReference>
<dbReference type="GeneID" id="39592166"/>
<comment type="caution">
    <text evidence="1">The sequence shown here is derived from an EMBL/GenBank/DDBJ whole genome shotgun (WGS) entry which is preliminary data.</text>
</comment>
<gene>
    <name evidence="1" type="ORF">EHS24_007623</name>
</gene>
<protein>
    <submittedName>
        <fullName evidence="1">Uncharacterized protein</fullName>
    </submittedName>
</protein>
<proteinExistence type="predicted"/>
<organism evidence="1 2">
    <name type="scientific">Apiotrichum porosum</name>
    <dbReference type="NCBI Taxonomy" id="105984"/>
    <lineage>
        <taxon>Eukaryota</taxon>
        <taxon>Fungi</taxon>
        <taxon>Dikarya</taxon>
        <taxon>Basidiomycota</taxon>
        <taxon>Agaricomycotina</taxon>
        <taxon>Tremellomycetes</taxon>
        <taxon>Trichosporonales</taxon>
        <taxon>Trichosporonaceae</taxon>
        <taxon>Apiotrichum</taxon>
    </lineage>
</organism>